<evidence type="ECO:0000313" key="4">
    <source>
        <dbReference type="Proteomes" id="UP001057375"/>
    </source>
</evidence>
<feature type="non-terminal residue" evidence="3">
    <location>
        <position position="228"/>
    </location>
</feature>
<accession>A0ABQ5KC58</accession>
<feature type="compositionally biased region" description="Basic and acidic residues" evidence="1">
    <location>
        <begin position="40"/>
        <end position="54"/>
    </location>
</feature>
<feature type="compositionally biased region" description="Polar residues" evidence="1">
    <location>
        <begin position="70"/>
        <end position="83"/>
    </location>
</feature>
<evidence type="ECO:0000259" key="2">
    <source>
        <dbReference type="Pfam" id="PF04015"/>
    </source>
</evidence>
<dbReference type="Pfam" id="PF04015">
    <property type="entry name" value="DUF362"/>
    <property type="match status" value="1"/>
</dbReference>
<proteinExistence type="predicted"/>
<keyword evidence="4" id="KW-1185">Reference proteome</keyword>
<dbReference type="InterPro" id="IPR007160">
    <property type="entry name" value="DUF362"/>
</dbReference>
<comment type="caution">
    <text evidence="3">The sequence shown here is derived from an EMBL/GenBank/DDBJ whole genome shotgun (WGS) entry which is preliminary data.</text>
</comment>
<name>A0ABQ5KC58_9EUKA</name>
<feature type="non-terminal residue" evidence="3">
    <location>
        <position position="1"/>
    </location>
</feature>
<dbReference type="EMBL" id="BQXS01000622">
    <property type="protein sequence ID" value="GKT29044.1"/>
    <property type="molecule type" value="Genomic_DNA"/>
</dbReference>
<feature type="compositionally biased region" description="Basic residues" evidence="1">
    <location>
        <begin position="8"/>
        <end position="25"/>
    </location>
</feature>
<feature type="domain" description="DUF362" evidence="2">
    <location>
        <begin position="144"/>
        <end position="224"/>
    </location>
</feature>
<gene>
    <name evidence="3" type="ORF">ADUPG1_001015</name>
</gene>
<protein>
    <submittedName>
        <fullName evidence="3">DUF362 domain-containing protein</fullName>
    </submittedName>
</protein>
<reference evidence="3" key="1">
    <citation type="submission" date="2022-03" db="EMBL/GenBank/DDBJ databases">
        <title>Draft genome sequence of Aduncisulcus paluster, a free-living microaerophilic Fornicata.</title>
        <authorList>
            <person name="Yuyama I."/>
            <person name="Kume K."/>
            <person name="Tamura T."/>
            <person name="Inagaki Y."/>
            <person name="Hashimoto T."/>
        </authorList>
    </citation>
    <scope>NUCLEOTIDE SEQUENCE</scope>
    <source>
        <strain evidence="3">NY0171</strain>
    </source>
</reference>
<organism evidence="3 4">
    <name type="scientific">Aduncisulcus paluster</name>
    <dbReference type="NCBI Taxonomy" id="2918883"/>
    <lineage>
        <taxon>Eukaryota</taxon>
        <taxon>Metamonada</taxon>
        <taxon>Carpediemonas-like organisms</taxon>
        <taxon>Aduncisulcus</taxon>
    </lineage>
</organism>
<sequence>SGEQQAKKVLKKKTTSQKTAGRKPAAKTTPAEPGKKKQVRPTEPKKRPVQKDTNGKPVKKAASAKKVKESTSQNKSKKVTTQQGRKKAATKPKPEQGKKQTKKPTAKPPCRLFRILEYESTFLDTAVAMTVEECGLKVHPGTKVLVKPNLVSSKNPLACTHPNVTLSLCRYLKDCGAQVTVADSPGYGSAAHVSKAIGMTDGLKKMGLKPKSLGRPTALKLSFGETIG</sequence>
<dbReference type="Proteomes" id="UP001057375">
    <property type="component" value="Unassembled WGS sequence"/>
</dbReference>
<feature type="region of interest" description="Disordered" evidence="1">
    <location>
        <begin position="1"/>
        <end position="108"/>
    </location>
</feature>
<evidence type="ECO:0000256" key="1">
    <source>
        <dbReference type="SAM" id="MobiDB-lite"/>
    </source>
</evidence>
<evidence type="ECO:0000313" key="3">
    <source>
        <dbReference type="EMBL" id="GKT29044.1"/>
    </source>
</evidence>